<comment type="similarity">
    <text evidence="3">Belongs to the ustYa family.</text>
</comment>
<evidence type="ECO:0000256" key="3">
    <source>
        <dbReference type="ARBA" id="ARBA00035112"/>
    </source>
</evidence>
<dbReference type="InterPro" id="IPR021765">
    <property type="entry name" value="UstYa-like"/>
</dbReference>
<organism evidence="4 5">
    <name type="scientific">Pleomassaria siparia CBS 279.74</name>
    <dbReference type="NCBI Taxonomy" id="1314801"/>
    <lineage>
        <taxon>Eukaryota</taxon>
        <taxon>Fungi</taxon>
        <taxon>Dikarya</taxon>
        <taxon>Ascomycota</taxon>
        <taxon>Pezizomycotina</taxon>
        <taxon>Dothideomycetes</taxon>
        <taxon>Pleosporomycetidae</taxon>
        <taxon>Pleosporales</taxon>
        <taxon>Pleomassariaceae</taxon>
        <taxon>Pleomassaria</taxon>
    </lineage>
</organism>
<dbReference type="GO" id="GO:0043386">
    <property type="term" value="P:mycotoxin biosynthetic process"/>
    <property type="evidence" value="ECO:0007669"/>
    <property type="project" value="InterPro"/>
</dbReference>
<comment type="pathway">
    <text evidence="1">Mycotoxin biosynthesis.</text>
</comment>
<gene>
    <name evidence="4" type="ORF">K504DRAFT_383253</name>
</gene>
<keyword evidence="2" id="KW-0560">Oxidoreductase</keyword>
<dbReference type="PANTHER" id="PTHR33365:SF11">
    <property type="entry name" value="TAT PATHWAY SIGNAL SEQUENCE"/>
    <property type="match status" value="1"/>
</dbReference>
<reference evidence="4" key="1">
    <citation type="journal article" date="2020" name="Stud. Mycol.">
        <title>101 Dothideomycetes genomes: a test case for predicting lifestyles and emergence of pathogens.</title>
        <authorList>
            <person name="Haridas S."/>
            <person name="Albert R."/>
            <person name="Binder M."/>
            <person name="Bloem J."/>
            <person name="Labutti K."/>
            <person name="Salamov A."/>
            <person name="Andreopoulos B."/>
            <person name="Baker S."/>
            <person name="Barry K."/>
            <person name="Bills G."/>
            <person name="Bluhm B."/>
            <person name="Cannon C."/>
            <person name="Castanera R."/>
            <person name="Culley D."/>
            <person name="Daum C."/>
            <person name="Ezra D."/>
            <person name="Gonzalez J."/>
            <person name="Henrissat B."/>
            <person name="Kuo A."/>
            <person name="Liang C."/>
            <person name="Lipzen A."/>
            <person name="Lutzoni F."/>
            <person name="Magnuson J."/>
            <person name="Mondo S."/>
            <person name="Nolan M."/>
            <person name="Ohm R."/>
            <person name="Pangilinan J."/>
            <person name="Park H.-J."/>
            <person name="Ramirez L."/>
            <person name="Alfaro M."/>
            <person name="Sun H."/>
            <person name="Tritt A."/>
            <person name="Yoshinaga Y."/>
            <person name="Zwiers L.-H."/>
            <person name="Turgeon B."/>
            <person name="Goodwin S."/>
            <person name="Spatafora J."/>
            <person name="Crous P."/>
            <person name="Grigoriev I."/>
        </authorList>
    </citation>
    <scope>NUCLEOTIDE SEQUENCE</scope>
    <source>
        <strain evidence="4">CBS 279.74</strain>
    </source>
</reference>
<proteinExistence type="inferred from homology"/>
<evidence type="ECO:0000256" key="1">
    <source>
        <dbReference type="ARBA" id="ARBA00004685"/>
    </source>
</evidence>
<accession>A0A6G1K4F9</accession>
<dbReference type="GO" id="GO:0016491">
    <property type="term" value="F:oxidoreductase activity"/>
    <property type="evidence" value="ECO:0007669"/>
    <property type="project" value="UniProtKB-KW"/>
</dbReference>
<dbReference type="Pfam" id="PF11807">
    <property type="entry name" value="UstYa"/>
    <property type="match status" value="1"/>
</dbReference>
<dbReference type="PANTHER" id="PTHR33365">
    <property type="entry name" value="YALI0B05434P"/>
    <property type="match status" value="1"/>
</dbReference>
<evidence type="ECO:0000256" key="2">
    <source>
        <dbReference type="ARBA" id="ARBA00023002"/>
    </source>
</evidence>
<evidence type="ECO:0000313" key="4">
    <source>
        <dbReference type="EMBL" id="KAF2707640.1"/>
    </source>
</evidence>
<keyword evidence="5" id="KW-1185">Reference proteome</keyword>
<dbReference type="OrthoDB" id="3687641at2759"/>
<dbReference type="Proteomes" id="UP000799428">
    <property type="component" value="Unassembled WGS sequence"/>
</dbReference>
<feature type="non-terminal residue" evidence="4">
    <location>
        <position position="1"/>
    </location>
</feature>
<dbReference type="EMBL" id="MU005773">
    <property type="protein sequence ID" value="KAF2707640.1"/>
    <property type="molecule type" value="Genomic_DNA"/>
</dbReference>
<sequence>FDYNHTFAEKPGHASDAAWESIFPPHGGFFHDEKMAPTGASLAAYHQLHCLDGIRHAYYLLLDAVIEGHNVTFSEVEEYSTDWHTRHCLDFLRQMLMCNADLTIENVDPTLGGILGSGQQHECVVWEDVRNWSIAHQRVGKTS</sequence>
<evidence type="ECO:0000313" key="5">
    <source>
        <dbReference type="Proteomes" id="UP000799428"/>
    </source>
</evidence>
<protein>
    <recommendedName>
        <fullName evidence="6">Oxidase ustYa</fullName>
    </recommendedName>
</protein>
<dbReference type="AlphaFoldDB" id="A0A6G1K4F9"/>
<evidence type="ECO:0008006" key="6">
    <source>
        <dbReference type="Google" id="ProtNLM"/>
    </source>
</evidence>
<name>A0A6G1K4F9_9PLEO</name>